<dbReference type="InterPro" id="IPR000305">
    <property type="entry name" value="GIY-YIG_endonuc"/>
</dbReference>
<dbReference type="CDD" id="cd10434">
    <property type="entry name" value="GIY-YIG_UvrC_Cho"/>
    <property type="match status" value="1"/>
</dbReference>
<dbReference type="GO" id="GO:0009432">
    <property type="term" value="P:SOS response"/>
    <property type="evidence" value="ECO:0007669"/>
    <property type="project" value="UniProtKB-KW"/>
</dbReference>
<dbReference type="GO" id="GO:0006289">
    <property type="term" value="P:nucleotide-excision repair"/>
    <property type="evidence" value="ECO:0007669"/>
    <property type="project" value="InterPro"/>
</dbReference>
<proteinExistence type="predicted"/>
<evidence type="ECO:0000256" key="2">
    <source>
        <dbReference type="ARBA" id="ARBA00022769"/>
    </source>
</evidence>
<dbReference type="InterPro" id="IPR050066">
    <property type="entry name" value="UvrABC_protein_C"/>
</dbReference>
<dbReference type="PROSITE" id="PS50164">
    <property type="entry name" value="GIY_YIG"/>
    <property type="match status" value="1"/>
</dbReference>
<feature type="domain" description="GIY-YIG" evidence="10">
    <location>
        <begin position="25"/>
        <end position="105"/>
    </location>
</feature>
<evidence type="ECO:0000256" key="8">
    <source>
        <dbReference type="ARBA" id="ARBA00042138"/>
    </source>
</evidence>
<keyword evidence="3" id="KW-0378">Hydrolase</keyword>
<keyword evidence="6" id="KW-0742">SOS response</keyword>
<evidence type="ECO:0000313" key="11">
    <source>
        <dbReference type="EMBL" id="SMO78802.1"/>
    </source>
</evidence>
<dbReference type="AlphaFoldDB" id="A0A521E4M5"/>
<dbReference type="GO" id="GO:0016787">
    <property type="term" value="F:hydrolase activity"/>
    <property type="evidence" value="ECO:0007669"/>
    <property type="project" value="UniProtKB-KW"/>
</dbReference>
<keyword evidence="1" id="KW-0227">DNA damage</keyword>
<evidence type="ECO:0000259" key="10">
    <source>
        <dbReference type="PROSITE" id="PS50164"/>
    </source>
</evidence>
<evidence type="ECO:0000256" key="4">
    <source>
        <dbReference type="ARBA" id="ARBA00022881"/>
    </source>
</evidence>
<dbReference type="EMBL" id="FXTH01000013">
    <property type="protein sequence ID" value="SMO78802.1"/>
    <property type="molecule type" value="Genomic_DNA"/>
</dbReference>
<keyword evidence="2" id="KW-0228">DNA excision</keyword>
<evidence type="ECO:0000256" key="3">
    <source>
        <dbReference type="ARBA" id="ARBA00022801"/>
    </source>
</evidence>
<dbReference type="InterPro" id="IPR047296">
    <property type="entry name" value="GIY-YIG_UvrC_Cho"/>
</dbReference>
<dbReference type="SUPFAM" id="SSF82771">
    <property type="entry name" value="GIY-YIG endonuclease"/>
    <property type="match status" value="1"/>
</dbReference>
<organism evidence="11 12">
    <name type="scientific">Fodinibius sediminis</name>
    <dbReference type="NCBI Taxonomy" id="1214077"/>
    <lineage>
        <taxon>Bacteria</taxon>
        <taxon>Pseudomonadati</taxon>
        <taxon>Balneolota</taxon>
        <taxon>Balneolia</taxon>
        <taxon>Balneolales</taxon>
        <taxon>Balneolaceae</taxon>
        <taxon>Fodinibius</taxon>
    </lineage>
</organism>
<dbReference type="GO" id="GO:0009380">
    <property type="term" value="C:excinuclease repair complex"/>
    <property type="evidence" value="ECO:0007669"/>
    <property type="project" value="TreeGrafter"/>
</dbReference>
<dbReference type="OrthoDB" id="1522984at2"/>
<evidence type="ECO:0000256" key="5">
    <source>
        <dbReference type="ARBA" id="ARBA00023204"/>
    </source>
</evidence>
<protein>
    <recommendedName>
        <fullName evidence="7">Excinuclease cho</fullName>
    </recommendedName>
    <alternativeName>
        <fullName evidence="9">Endonuclease cho</fullName>
    </alternativeName>
    <alternativeName>
        <fullName evidence="8">UvrC homolog protein</fullName>
    </alternativeName>
</protein>
<dbReference type="GO" id="GO:0004518">
    <property type="term" value="F:nuclease activity"/>
    <property type="evidence" value="ECO:0007669"/>
    <property type="project" value="UniProtKB-KW"/>
</dbReference>
<dbReference type="Gene3D" id="3.40.1440.10">
    <property type="entry name" value="GIY-YIG endonuclease"/>
    <property type="match status" value="1"/>
</dbReference>
<dbReference type="PANTHER" id="PTHR30562">
    <property type="entry name" value="UVRC/OXIDOREDUCTASE"/>
    <property type="match status" value="1"/>
</dbReference>
<reference evidence="11 12" key="1">
    <citation type="submission" date="2017-05" db="EMBL/GenBank/DDBJ databases">
        <authorList>
            <person name="Varghese N."/>
            <person name="Submissions S."/>
        </authorList>
    </citation>
    <scope>NUCLEOTIDE SEQUENCE [LARGE SCALE GENOMIC DNA]</scope>
    <source>
        <strain evidence="11 12">DSM 21194</strain>
    </source>
</reference>
<evidence type="ECO:0000256" key="6">
    <source>
        <dbReference type="ARBA" id="ARBA00023236"/>
    </source>
</evidence>
<dbReference type="InterPro" id="IPR035901">
    <property type="entry name" value="GIY-YIG_endonuc_sf"/>
</dbReference>
<dbReference type="SMART" id="SM00465">
    <property type="entry name" value="GIYc"/>
    <property type="match status" value="1"/>
</dbReference>
<keyword evidence="4" id="KW-0267">Excision nuclease</keyword>
<dbReference type="Pfam" id="PF01541">
    <property type="entry name" value="GIY-YIG"/>
    <property type="match status" value="1"/>
</dbReference>
<evidence type="ECO:0000256" key="1">
    <source>
        <dbReference type="ARBA" id="ARBA00022763"/>
    </source>
</evidence>
<dbReference type="Proteomes" id="UP000317593">
    <property type="component" value="Unassembled WGS sequence"/>
</dbReference>
<accession>A0A521E4M5</accession>
<evidence type="ECO:0000256" key="7">
    <source>
        <dbReference type="ARBA" id="ARBA00040756"/>
    </source>
</evidence>
<dbReference type="RefSeq" id="WP_142715250.1">
    <property type="nucleotide sequence ID" value="NZ_FXTH01000013.1"/>
</dbReference>
<keyword evidence="5" id="KW-0234">DNA repair</keyword>
<keyword evidence="12" id="KW-1185">Reference proteome</keyword>
<evidence type="ECO:0000256" key="9">
    <source>
        <dbReference type="ARBA" id="ARBA00042732"/>
    </source>
</evidence>
<sequence length="281" mass="33273">MTSFFEAENPLEERLGKAFFEKLPTAPGIYKMFGRGDHLLYIGKAKNLRSRLFTYRRASGANCSRKVWKLVRMVQHITLEQLSSEEEALLRENELIRRHRPPFNHAKKAPETYYYISAVPEREEIVFDLNMDLREKARGHTYGAFKGHRRVRRALGALLRQLYIMERLVGTPFDLPVQLTRSLTPVHYRLEVARPRHPLLHDYFYGSSDRLLYRIIEDHLDNSRLEKFIGKLILKDMEALRWFYDRAARRNFKIREMLGLGNSLIPQEKLDDYLVMLAFED</sequence>
<dbReference type="PANTHER" id="PTHR30562:SF10">
    <property type="entry name" value="EXCINUCLEASE CHO"/>
    <property type="match status" value="1"/>
</dbReference>
<evidence type="ECO:0000313" key="12">
    <source>
        <dbReference type="Proteomes" id="UP000317593"/>
    </source>
</evidence>
<gene>
    <name evidence="11" type="ORF">SAMN06265218_11349</name>
</gene>
<name>A0A521E4M5_9BACT</name>